<dbReference type="OrthoDB" id="9810567at2"/>
<dbReference type="PANTHER" id="PTHR32432">
    <property type="entry name" value="CELL DIVISION PROTEIN FTSA-RELATED"/>
    <property type="match status" value="1"/>
</dbReference>
<accession>A0A0G3WK96</accession>
<dbReference type="RefSeq" id="WP_052570856.1">
    <property type="nucleotide sequence ID" value="NZ_CP009498.1"/>
</dbReference>
<evidence type="ECO:0000256" key="6">
    <source>
        <dbReference type="PIRNR" id="PIRNR003101"/>
    </source>
</evidence>
<dbReference type="SUPFAM" id="SSF53067">
    <property type="entry name" value="Actin-like ATPase domain"/>
    <property type="match status" value="2"/>
</dbReference>
<dbReference type="KEGG" id="epo:Epro_0923"/>
<comment type="subcellular location">
    <subcellularLocation>
        <location evidence="5">Cell membrane</location>
        <topology evidence="5">Peripheral membrane protein</topology>
        <orientation evidence="5">Cytoplasmic side</orientation>
    </subcellularLocation>
    <text evidence="5">Localizes to the Z ring in an FtsZ-dependent manner. Targeted to the membrane through a conserved C-terminal amphipathic helix.</text>
</comment>
<evidence type="ECO:0000313" key="9">
    <source>
        <dbReference type="Proteomes" id="UP000035337"/>
    </source>
</evidence>
<dbReference type="NCBIfam" id="TIGR01174">
    <property type="entry name" value="ftsA"/>
    <property type="match status" value="1"/>
</dbReference>
<dbReference type="HAMAP" id="MF_02033">
    <property type="entry name" value="FtsA"/>
    <property type="match status" value="1"/>
</dbReference>
<dbReference type="Gene3D" id="3.30.1490.110">
    <property type="match status" value="1"/>
</dbReference>
<keyword evidence="3 5" id="KW-0472">Membrane</keyword>
<protein>
    <recommendedName>
        <fullName evidence="5 6">Cell division protein FtsA</fullName>
    </recommendedName>
</protein>
<dbReference type="CDD" id="cd24048">
    <property type="entry name" value="ASKHA_NBD_FtsA"/>
    <property type="match status" value="1"/>
</dbReference>
<dbReference type="InterPro" id="IPR020823">
    <property type="entry name" value="Cell_div_FtsA"/>
</dbReference>
<reference evidence="8 9" key="1">
    <citation type="submission" date="2014-09" db="EMBL/GenBank/DDBJ databases">
        <title>Complete genome sequence of Endomicrobium proavitum.</title>
        <authorList>
            <person name="Zheng H."/>
        </authorList>
    </citation>
    <scope>NUCLEOTIDE SEQUENCE [LARGE SCALE GENOMIC DNA]</scope>
    <source>
        <strain evidence="8 9">Rsa215</strain>
    </source>
</reference>
<dbReference type="EMBL" id="CP009498">
    <property type="protein sequence ID" value="AKL98302.1"/>
    <property type="molecule type" value="Genomic_DNA"/>
</dbReference>
<dbReference type="PANTHER" id="PTHR32432:SF4">
    <property type="entry name" value="CELL DIVISION PROTEIN FTSA"/>
    <property type="match status" value="1"/>
</dbReference>
<keyword evidence="4 5" id="KW-0131">Cell cycle</keyword>
<feature type="domain" description="SHS2" evidence="7">
    <location>
        <begin position="7"/>
        <end position="198"/>
    </location>
</feature>
<dbReference type="GO" id="GO:0009898">
    <property type="term" value="C:cytoplasmic side of plasma membrane"/>
    <property type="evidence" value="ECO:0007669"/>
    <property type="project" value="UniProtKB-UniRule"/>
</dbReference>
<dbReference type="GO" id="GO:0043093">
    <property type="term" value="P:FtsZ-dependent cytokinesis"/>
    <property type="evidence" value="ECO:0007669"/>
    <property type="project" value="UniProtKB-UniRule"/>
</dbReference>
<evidence type="ECO:0000256" key="2">
    <source>
        <dbReference type="ARBA" id="ARBA00022618"/>
    </source>
</evidence>
<comment type="similarity">
    <text evidence="5 6">Belongs to the FtsA/MreB family.</text>
</comment>
<evidence type="ECO:0000256" key="5">
    <source>
        <dbReference type="HAMAP-Rule" id="MF_02033"/>
    </source>
</evidence>
<proteinExistence type="inferred from homology"/>
<evidence type="ECO:0000256" key="3">
    <source>
        <dbReference type="ARBA" id="ARBA00023136"/>
    </source>
</evidence>
<dbReference type="GO" id="GO:0032153">
    <property type="term" value="C:cell division site"/>
    <property type="evidence" value="ECO:0007669"/>
    <property type="project" value="UniProtKB-UniRule"/>
</dbReference>
<sequence length="412" mass="44287">MAKQTLIAGLDIGSNQVCCVAGVRDDQTRLVKVLGSAVVPSSDGIKSGAVINIQEAAMAISKAIEEAEKSAGGQISSVTAAIRGNFIESRSVKASANINHSDKEVTEDTVINALDNARQKIKINSDHEVLQIIPREFILDGQKGIQNPIGMEGNVLEVDVHALVASSSNIGNIFKAMNLAGVNCDDRVYSYHAAGEILVTKEEKELGCLVVDFGGLTTGLVHYAEAIIRYTNEVQVGSDHITRDIMHKLRASFSVSKEVKETRGAAFKYDGFQNAEFDYDGADGISVKKFDKFQLVDIIQPRVEQILFAIEDAMKKSSFGAEFLSGGIILTGGGSRLDGIVKAFEKYFGCAARPGRPDLSKVVGADEIIENPVYTAAIGAIASPFSNTYPLYRQKSSAKGWFTKLKGMLEGI</sequence>
<organism evidence="8 9">
    <name type="scientific">Endomicrobium proavitum</name>
    <dbReference type="NCBI Taxonomy" id="1408281"/>
    <lineage>
        <taxon>Bacteria</taxon>
        <taxon>Pseudomonadati</taxon>
        <taxon>Elusimicrobiota</taxon>
        <taxon>Endomicrobiia</taxon>
        <taxon>Endomicrobiales</taxon>
        <taxon>Endomicrobiaceae</taxon>
        <taxon>Endomicrobium</taxon>
    </lineage>
</organism>
<gene>
    <name evidence="5 8" type="primary">ftsA</name>
    <name evidence="8" type="ORF">Epro_0923</name>
</gene>
<keyword evidence="2 5" id="KW-0132">Cell division</keyword>
<dbReference type="PIRSF" id="PIRSF003101">
    <property type="entry name" value="FtsA"/>
    <property type="match status" value="1"/>
</dbReference>
<dbReference type="InterPro" id="IPR050696">
    <property type="entry name" value="FtsA/MreB"/>
</dbReference>
<dbReference type="AlphaFoldDB" id="A0A0G3WK96"/>
<dbReference type="InterPro" id="IPR043129">
    <property type="entry name" value="ATPase_NBD"/>
</dbReference>
<dbReference type="Proteomes" id="UP000035337">
    <property type="component" value="Chromosome"/>
</dbReference>
<dbReference type="STRING" id="1408281.Epro_0923"/>
<name>A0A0G3WK96_9BACT</name>
<dbReference type="InterPro" id="IPR003494">
    <property type="entry name" value="SHS2_FtsA"/>
</dbReference>
<dbReference type="Pfam" id="PF14450">
    <property type="entry name" value="FtsA"/>
    <property type="match status" value="1"/>
</dbReference>
<comment type="subunit">
    <text evidence="5">Self-interacts. Interacts with FtsZ.</text>
</comment>
<dbReference type="SMART" id="SM00842">
    <property type="entry name" value="FtsA"/>
    <property type="match status" value="1"/>
</dbReference>
<keyword evidence="1 5" id="KW-1003">Cell membrane</keyword>
<dbReference type="Gene3D" id="3.30.420.40">
    <property type="match status" value="1"/>
</dbReference>
<evidence type="ECO:0000256" key="1">
    <source>
        <dbReference type="ARBA" id="ARBA00022475"/>
    </source>
</evidence>
<evidence type="ECO:0000259" key="7">
    <source>
        <dbReference type="SMART" id="SM00842"/>
    </source>
</evidence>
<evidence type="ECO:0000256" key="4">
    <source>
        <dbReference type="ARBA" id="ARBA00023306"/>
    </source>
</evidence>
<evidence type="ECO:0000313" key="8">
    <source>
        <dbReference type="EMBL" id="AKL98302.1"/>
    </source>
</evidence>
<comment type="function">
    <text evidence="5 6">Cell division protein that is involved in the assembly of the Z ring. May serve as a membrane anchor for the Z ring.</text>
</comment>
<dbReference type="Pfam" id="PF02491">
    <property type="entry name" value="SHS2_FTSA"/>
    <property type="match status" value="1"/>
</dbReference>
<keyword evidence="9" id="KW-1185">Reference proteome</keyword>